<dbReference type="InterPro" id="IPR035992">
    <property type="entry name" value="Ricin_B-like_lectins"/>
</dbReference>
<gene>
    <name evidence="3" type="ORF">Sya03_48840</name>
</gene>
<organism evidence="3 4">
    <name type="scientific">Spirilliplanes yamanashiensis</name>
    <dbReference type="NCBI Taxonomy" id="42233"/>
    <lineage>
        <taxon>Bacteria</taxon>
        <taxon>Bacillati</taxon>
        <taxon>Actinomycetota</taxon>
        <taxon>Actinomycetes</taxon>
        <taxon>Micromonosporales</taxon>
        <taxon>Micromonosporaceae</taxon>
        <taxon>Spirilliplanes</taxon>
    </lineage>
</organism>
<dbReference type="CDD" id="cd00161">
    <property type="entry name" value="beta-trefoil_Ricin-like"/>
    <property type="match status" value="1"/>
</dbReference>
<sequence>MFRHTRRLATVLTGLTGLAAAAAAAAAGTAPAAAAPVAAAAVTPPAGYTQIASGAGGRLEVAMASAAVRQPIVQGRTTGDTAYRPSHWAFSPLDGHHRIVNRVSGLCLEALSGGTTAHTPLVQNTCGGGFAQQWTVTDAGSGYVTLRPRHATGKAAGAFYGFTYPGAPVVLDAVTGAGLNHQQFRFLPAS</sequence>
<accession>A0A8J4DKP7</accession>
<dbReference type="InterPro" id="IPR006311">
    <property type="entry name" value="TAT_signal"/>
</dbReference>
<keyword evidence="4" id="KW-1185">Reference proteome</keyword>
<dbReference type="PROSITE" id="PS51318">
    <property type="entry name" value="TAT"/>
    <property type="match status" value="1"/>
</dbReference>
<feature type="domain" description="Ricin B lectin" evidence="2">
    <location>
        <begin position="87"/>
        <end position="169"/>
    </location>
</feature>
<evidence type="ECO:0000313" key="4">
    <source>
        <dbReference type="Proteomes" id="UP000652013"/>
    </source>
</evidence>
<dbReference type="Pfam" id="PF14200">
    <property type="entry name" value="RicinB_lectin_2"/>
    <property type="match status" value="1"/>
</dbReference>
<dbReference type="RefSeq" id="WP_203940741.1">
    <property type="nucleotide sequence ID" value="NZ_BAAAGJ010000005.1"/>
</dbReference>
<dbReference type="InterPro" id="IPR000772">
    <property type="entry name" value="Ricin_B_lectin"/>
</dbReference>
<feature type="chain" id="PRO_5038560419" description="Ricin B lectin domain-containing protein" evidence="1">
    <location>
        <begin position="35"/>
        <end position="190"/>
    </location>
</feature>
<dbReference type="EMBL" id="BOOY01000034">
    <property type="protein sequence ID" value="GIJ05532.1"/>
    <property type="molecule type" value="Genomic_DNA"/>
</dbReference>
<evidence type="ECO:0000256" key="1">
    <source>
        <dbReference type="SAM" id="SignalP"/>
    </source>
</evidence>
<keyword evidence="1" id="KW-0732">Signal</keyword>
<evidence type="ECO:0000313" key="3">
    <source>
        <dbReference type="EMBL" id="GIJ05532.1"/>
    </source>
</evidence>
<evidence type="ECO:0000259" key="2">
    <source>
        <dbReference type="Pfam" id="PF14200"/>
    </source>
</evidence>
<proteinExistence type="predicted"/>
<name>A0A8J4DKP7_9ACTN</name>
<dbReference type="Proteomes" id="UP000652013">
    <property type="component" value="Unassembled WGS sequence"/>
</dbReference>
<comment type="caution">
    <text evidence="3">The sequence shown here is derived from an EMBL/GenBank/DDBJ whole genome shotgun (WGS) entry which is preliminary data.</text>
</comment>
<protein>
    <recommendedName>
        <fullName evidence="2">Ricin B lectin domain-containing protein</fullName>
    </recommendedName>
</protein>
<dbReference type="Gene3D" id="2.80.10.50">
    <property type="match status" value="1"/>
</dbReference>
<reference evidence="3" key="1">
    <citation type="submission" date="2021-01" db="EMBL/GenBank/DDBJ databases">
        <title>Whole genome shotgun sequence of Spirilliplanes yamanashiensis NBRC 15828.</title>
        <authorList>
            <person name="Komaki H."/>
            <person name="Tamura T."/>
        </authorList>
    </citation>
    <scope>NUCLEOTIDE SEQUENCE</scope>
    <source>
        <strain evidence="3">NBRC 15828</strain>
    </source>
</reference>
<feature type="signal peptide" evidence="1">
    <location>
        <begin position="1"/>
        <end position="34"/>
    </location>
</feature>
<dbReference type="PROSITE" id="PS50231">
    <property type="entry name" value="RICIN_B_LECTIN"/>
    <property type="match status" value="1"/>
</dbReference>
<dbReference type="SUPFAM" id="SSF50370">
    <property type="entry name" value="Ricin B-like lectins"/>
    <property type="match status" value="1"/>
</dbReference>
<dbReference type="AlphaFoldDB" id="A0A8J4DKP7"/>